<evidence type="ECO:0000313" key="1">
    <source>
        <dbReference type="EMBL" id="MCD7457665.1"/>
    </source>
</evidence>
<keyword evidence="2" id="KW-1185">Reference proteome</keyword>
<comment type="caution">
    <text evidence="1">The sequence shown here is derived from an EMBL/GenBank/DDBJ whole genome shotgun (WGS) entry which is preliminary data.</text>
</comment>
<name>A0ABS8SFU4_DATST</name>
<evidence type="ECO:0000313" key="2">
    <source>
        <dbReference type="Proteomes" id="UP000823775"/>
    </source>
</evidence>
<dbReference type="Proteomes" id="UP000823775">
    <property type="component" value="Unassembled WGS sequence"/>
</dbReference>
<dbReference type="EMBL" id="JACEIK010000469">
    <property type="protein sequence ID" value="MCD7457665.1"/>
    <property type="molecule type" value="Genomic_DNA"/>
</dbReference>
<proteinExistence type="predicted"/>
<protein>
    <submittedName>
        <fullName evidence="1">Uncharacterized protein</fullName>
    </submittedName>
</protein>
<organism evidence="1 2">
    <name type="scientific">Datura stramonium</name>
    <name type="common">Jimsonweed</name>
    <name type="synonym">Common thornapple</name>
    <dbReference type="NCBI Taxonomy" id="4076"/>
    <lineage>
        <taxon>Eukaryota</taxon>
        <taxon>Viridiplantae</taxon>
        <taxon>Streptophyta</taxon>
        <taxon>Embryophyta</taxon>
        <taxon>Tracheophyta</taxon>
        <taxon>Spermatophyta</taxon>
        <taxon>Magnoliopsida</taxon>
        <taxon>eudicotyledons</taxon>
        <taxon>Gunneridae</taxon>
        <taxon>Pentapetalae</taxon>
        <taxon>asterids</taxon>
        <taxon>lamiids</taxon>
        <taxon>Solanales</taxon>
        <taxon>Solanaceae</taxon>
        <taxon>Solanoideae</taxon>
        <taxon>Datureae</taxon>
        <taxon>Datura</taxon>
    </lineage>
</organism>
<reference evidence="1 2" key="1">
    <citation type="journal article" date="2021" name="BMC Genomics">
        <title>Datura genome reveals duplications of psychoactive alkaloid biosynthetic genes and high mutation rate following tissue culture.</title>
        <authorList>
            <person name="Rajewski A."/>
            <person name="Carter-House D."/>
            <person name="Stajich J."/>
            <person name="Litt A."/>
        </authorList>
    </citation>
    <scope>NUCLEOTIDE SEQUENCE [LARGE SCALE GENOMIC DNA]</scope>
    <source>
        <strain evidence="1">AR-01</strain>
    </source>
</reference>
<gene>
    <name evidence="1" type="ORF">HAX54_035738</name>
</gene>
<accession>A0ABS8SFU4</accession>
<sequence>MEDLLLTMYIFKGYDNSQYFKNSHNRNVATLSSGSSNQESFIANAAGLYQQMGINGAGVCVFMKEQYDQLLQMLHKNQSSSSSNTNVNANAAGSSDLQAVRFPSSGATIECDTMLLRIPRSGFVSTVLSPVDSIVGQRRSSAKNT</sequence>